<accession>C8PFJ7</accession>
<comment type="caution">
    <text evidence="1">The sequence shown here is derived from an EMBL/GenBank/DDBJ whole genome shotgun (WGS) entry which is preliminary data.</text>
</comment>
<dbReference type="eggNOG" id="ENOG5032JEK">
    <property type="taxonomic scope" value="Bacteria"/>
</dbReference>
<evidence type="ECO:0008006" key="3">
    <source>
        <dbReference type="Google" id="ProtNLM"/>
    </source>
</evidence>
<organism evidence="1 2">
    <name type="scientific">Campylobacter gracilis RM3268</name>
    <dbReference type="NCBI Taxonomy" id="553220"/>
    <lineage>
        <taxon>Bacteria</taxon>
        <taxon>Pseudomonadati</taxon>
        <taxon>Campylobacterota</taxon>
        <taxon>Epsilonproteobacteria</taxon>
        <taxon>Campylobacterales</taxon>
        <taxon>Campylobacteraceae</taxon>
        <taxon>Campylobacter</taxon>
    </lineage>
</organism>
<proteinExistence type="predicted"/>
<protein>
    <recommendedName>
        <fullName evidence="3">Type II secretion system protein</fullName>
    </recommendedName>
</protein>
<evidence type="ECO:0000313" key="2">
    <source>
        <dbReference type="Proteomes" id="UP000005709"/>
    </source>
</evidence>
<dbReference type="EMBL" id="ACYG01000015">
    <property type="protein sequence ID" value="EEV18381.1"/>
    <property type="molecule type" value="Genomic_DNA"/>
</dbReference>
<name>C8PFJ7_9BACT</name>
<gene>
    <name evidence="1" type="ORF">CAMGR0001_1728</name>
</gene>
<dbReference type="RefSeq" id="WP_005870061.1">
    <property type="nucleotide sequence ID" value="NZ_ACYG01000015.1"/>
</dbReference>
<sequence>MSEDGILLALGYSVNDATVAQLRGILSKCDFEDNELDRIVGLNDKLKIYGAHVAMSNSNPYFKIKNDATNEERKTAAEEIIRSWSEKFKLKLQKVAGKETYYVLGRQISKN</sequence>
<dbReference type="STRING" id="824.CGRAC_0553"/>
<dbReference type="Proteomes" id="UP000005709">
    <property type="component" value="Unassembled WGS sequence"/>
</dbReference>
<dbReference type="OrthoDB" id="5357605at2"/>
<keyword evidence="2" id="KW-1185">Reference proteome</keyword>
<evidence type="ECO:0000313" key="1">
    <source>
        <dbReference type="EMBL" id="EEV18381.1"/>
    </source>
</evidence>
<reference evidence="1 2" key="1">
    <citation type="submission" date="2009-07" db="EMBL/GenBank/DDBJ databases">
        <authorList>
            <person name="Madupu R."/>
            <person name="Sebastian Y."/>
            <person name="Durkin A.S."/>
            <person name="Torralba M."/>
            <person name="Methe B."/>
            <person name="Sutton G.G."/>
            <person name="Strausberg R.L."/>
            <person name="Nelson K.E."/>
        </authorList>
    </citation>
    <scope>NUCLEOTIDE SEQUENCE [LARGE SCALE GENOMIC DNA]</scope>
    <source>
        <strain evidence="1 2">RM3268</strain>
    </source>
</reference>
<dbReference type="AlphaFoldDB" id="C8PFJ7"/>